<dbReference type="KEGG" id="marq:MARGE09_P3223"/>
<keyword evidence="2" id="KW-0326">Glycosidase</keyword>
<dbReference type="Proteomes" id="UP001320119">
    <property type="component" value="Chromosome"/>
</dbReference>
<dbReference type="InterPro" id="IPR035992">
    <property type="entry name" value="Ricin_B-like_lectins"/>
</dbReference>
<protein>
    <submittedName>
        <fullName evidence="2">Arabinan endo-1,5-alpha-L-arabinosidase</fullName>
        <ecNumber evidence="2">3.2.1.99</ecNumber>
    </submittedName>
</protein>
<accession>A0AAN1WK20</accession>
<feature type="domain" description="Ricin B lectin" evidence="1">
    <location>
        <begin position="154"/>
        <end position="285"/>
    </location>
</feature>
<organism evidence="2 3">
    <name type="scientific">Marinagarivorans cellulosilyticus</name>
    <dbReference type="NCBI Taxonomy" id="2721545"/>
    <lineage>
        <taxon>Bacteria</taxon>
        <taxon>Pseudomonadati</taxon>
        <taxon>Pseudomonadota</taxon>
        <taxon>Gammaproteobacteria</taxon>
        <taxon>Cellvibrionales</taxon>
        <taxon>Cellvibrionaceae</taxon>
        <taxon>Marinagarivorans</taxon>
    </lineage>
</organism>
<dbReference type="InterPro" id="IPR000772">
    <property type="entry name" value="Ricin_B_lectin"/>
</dbReference>
<dbReference type="PROSITE" id="PS50231">
    <property type="entry name" value="RICIN_B_LECTIN"/>
    <property type="match status" value="1"/>
</dbReference>
<name>A0AAN1WK20_9GAMM</name>
<keyword evidence="3" id="KW-1185">Reference proteome</keyword>
<dbReference type="CDD" id="cd00161">
    <property type="entry name" value="beta-trefoil_Ricin-like"/>
    <property type="match status" value="1"/>
</dbReference>
<keyword evidence="2" id="KW-0378">Hydrolase</keyword>
<dbReference type="Gene3D" id="2.80.10.50">
    <property type="match status" value="1"/>
</dbReference>
<reference evidence="2 3" key="1">
    <citation type="journal article" date="2022" name="IScience">
        <title>An ultrasensitive nanofiber-based assay for enzymatic hydrolysis and deep-sea microbial degradation of cellulose.</title>
        <authorList>
            <person name="Tsudome M."/>
            <person name="Tachioka M."/>
            <person name="Miyazaki M."/>
            <person name="Uchimura K."/>
            <person name="Tsuda M."/>
            <person name="Takaki Y."/>
            <person name="Deguchi S."/>
        </authorList>
    </citation>
    <scope>NUCLEOTIDE SEQUENCE [LARGE SCALE GENOMIC DNA]</scope>
    <source>
        <strain evidence="2 3">GE09</strain>
    </source>
</reference>
<dbReference type="EMBL" id="AP023086">
    <property type="protein sequence ID" value="BCD99022.1"/>
    <property type="molecule type" value="Genomic_DNA"/>
</dbReference>
<dbReference type="RefSeq" id="WP_236983859.1">
    <property type="nucleotide sequence ID" value="NZ_AP023086.1"/>
</dbReference>
<dbReference type="GO" id="GO:0046558">
    <property type="term" value="F:arabinan endo-1,5-alpha-L-arabinosidase activity"/>
    <property type="evidence" value="ECO:0007669"/>
    <property type="project" value="UniProtKB-EC"/>
</dbReference>
<dbReference type="Pfam" id="PF14200">
    <property type="entry name" value="RicinB_lectin_2"/>
    <property type="match status" value="2"/>
</dbReference>
<sequence>MISAKLLPAFRPQEIKHHAFRYCRWRFNLVTLVKTIAYLSTALACATLPAFALANSGASVSSVGERLANDARHAPKGYLSICTYGSSCAVTKPSLVAFGSHGDYAYRVINGSFLCSERTFNRAPSSPSAANCSVATTKASAPAAPKTLAADLSTGDYAIISRHSGKALELDAKGTFHQTPYTGKPSQHFSLVKREDGYFTIANAAGQSLEVEDWSTSDGAKIASTPPSESLNQQWSIEDADAGYLSIASRFSGKALDLFGMNTHNNAQVRLWTYWGGKNQQWQLIRLSDEGTAEISF</sequence>
<dbReference type="SMART" id="SM00458">
    <property type="entry name" value="RICIN"/>
    <property type="match status" value="1"/>
</dbReference>
<proteinExistence type="predicted"/>
<gene>
    <name evidence="2" type="ORF">MARGE09_P3223</name>
</gene>
<dbReference type="AlphaFoldDB" id="A0AAN1WK20"/>
<evidence type="ECO:0000313" key="3">
    <source>
        <dbReference type="Proteomes" id="UP001320119"/>
    </source>
</evidence>
<dbReference type="SUPFAM" id="SSF50370">
    <property type="entry name" value="Ricin B-like lectins"/>
    <property type="match status" value="1"/>
</dbReference>
<evidence type="ECO:0000259" key="1">
    <source>
        <dbReference type="SMART" id="SM00458"/>
    </source>
</evidence>
<evidence type="ECO:0000313" key="2">
    <source>
        <dbReference type="EMBL" id="BCD99022.1"/>
    </source>
</evidence>
<dbReference type="EC" id="3.2.1.99" evidence="2"/>